<dbReference type="KEGG" id="dbk:DGMP_08200"/>
<evidence type="ECO:0000313" key="2">
    <source>
        <dbReference type="EMBL" id="BCL60127.1"/>
    </source>
</evidence>
<feature type="signal peptide" evidence="1">
    <location>
        <begin position="1"/>
        <end position="20"/>
    </location>
</feature>
<name>A0A8D5JL25_9BACT</name>
<keyword evidence="3" id="KW-1185">Reference proteome</keyword>
<protein>
    <recommendedName>
        <fullName evidence="4">Ankyrin repeat domain-containing protein</fullName>
    </recommendedName>
</protein>
<dbReference type="EMBL" id="AP024086">
    <property type="protein sequence ID" value="BCL60127.1"/>
    <property type="molecule type" value="Genomic_DNA"/>
</dbReference>
<dbReference type="AlphaFoldDB" id="A0A8D5JL25"/>
<gene>
    <name evidence="2" type="ORF">DGMP_08200</name>
</gene>
<evidence type="ECO:0008006" key="4">
    <source>
        <dbReference type="Google" id="ProtNLM"/>
    </source>
</evidence>
<sequence>MKRFLIPIISTVLFCTVAFAEWQVDFEDNFFNKGIDQAVIDALKEGAEPDAIVEKGLALEGLNPQNLVVALYCAGVKGQDVREAATNHDISEMIITAGYKKSVAECGDAVADSQAYTPVTSGFSGGKSAGGGGDLSPVHLLSIDLFNLLNP</sequence>
<keyword evidence="1" id="KW-0732">Signal</keyword>
<dbReference type="Proteomes" id="UP000826725">
    <property type="component" value="Chromosome"/>
</dbReference>
<accession>A0A8D5JL25</accession>
<proteinExistence type="predicted"/>
<reference evidence="2" key="1">
    <citation type="submission" date="2020-09" db="EMBL/GenBank/DDBJ databases">
        <title>Desulfogranum mesoprofundum gen. nov., sp. nov., a novel mesophilic, sulfate-reducing chemolithoautotroph isolated from a deep-sea hydrothermal vent chimney in the Suiyo Seamount.</title>
        <authorList>
            <person name="Hashimoto Y."/>
            <person name="Nakagawa S."/>
        </authorList>
    </citation>
    <scope>NUCLEOTIDE SEQUENCE</scope>
    <source>
        <strain evidence="2">KT2</strain>
    </source>
</reference>
<dbReference type="RefSeq" id="WP_228856293.1">
    <property type="nucleotide sequence ID" value="NZ_AP024086.1"/>
</dbReference>
<evidence type="ECO:0000256" key="1">
    <source>
        <dbReference type="SAM" id="SignalP"/>
    </source>
</evidence>
<feature type="chain" id="PRO_5034943234" description="Ankyrin repeat domain-containing protein" evidence="1">
    <location>
        <begin position="21"/>
        <end position="151"/>
    </location>
</feature>
<evidence type="ECO:0000313" key="3">
    <source>
        <dbReference type="Proteomes" id="UP000826725"/>
    </source>
</evidence>
<organism evidence="2 3">
    <name type="scientific">Desulfomarina profundi</name>
    <dbReference type="NCBI Taxonomy" id="2772557"/>
    <lineage>
        <taxon>Bacteria</taxon>
        <taxon>Pseudomonadati</taxon>
        <taxon>Thermodesulfobacteriota</taxon>
        <taxon>Desulfobulbia</taxon>
        <taxon>Desulfobulbales</taxon>
        <taxon>Desulfobulbaceae</taxon>
        <taxon>Desulfomarina</taxon>
    </lineage>
</organism>